<keyword evidence="4" id="KW-0808">Transferase</keyword>
<evidence type="ECO:0000256" key="6">
    <source>
        <dbReference type="ARBA" id="ARBA00022968"/>
    </source>
</evidence>
<keyword evidence="5 10" id="KW-0812">Transmembrane</keyword>
<evidence type="ECO:0000313" key="13">
    <source>
        <dbReference type="Proteomes" id="UP000002630"/>
    </source>
</evidence>
<comment type="subcellular location">
    <subcellularLocation>
        <location evidence="1 10">Golgi apparatus membrane</location>
        <topology evidence="1 10">Single-pass type II membrane protein</topology>
    </subcellularLocation>
</comment>
<name>D7FQB9_ECTSI</name>
<organism evidence="12 13">
    <name type="scientific">Ectocarpus siliculosus</name>
    <name type="common">Brown alga</name>
    <name type="synonym">Conferva siliculosa</name>
    <dbReference type="NCBI Taxonomy" id="2880"/>
    <lineage>
        <taxon>Eukaryota</taxon>
        <taxon>Sar</taxon>
        <taxon>Stramenopiles</taxon>
        <taxon>Ochrophyta</taxon>
        <taxon>PX clade</taxon>
        <taxon>Phaeophyceae</taxon>
        <taxon>Ectocarpales</taxon>
        <taxon>Ectocarpaceae</taxon>
        <taxon>Ectocarpus</taxon>
    </lineage>
</organism>
<dbReference type="GO" id="GO:0006493">
    <property type="term" value="P:protein O-linked glycosylation"/>
    <property type="evidence" value="ECO:0007669"/>
    <property type="project" value="TreeGrafter"/>
</dbReference>
<evidence type="ECO:0000313" key="12">
    <source>
        <dbReference type="EMBL" id="CBJ48451.1"/>
    </source>
</evidence>
<dbReference type="EC" id="2.4.1.-" evidence="10"/>
<evidence type="ECO:0000256" key="10">
    <source>
        <dbReference type="RuleBase" id="RU363063"/>
    </source>
</evidence>
<keyword evidence="13" id="KW-1185">Reference proteome</keyword>
<dbReference type="Pfam" id="PF01762">
    <property type="entry name" value="Galactosyl_T"/>
    <property type="match status" value="1"/>
</dbReference>
<dbReference type="InParanoid" id="D7FQB9"/>
<dbReference type="InterPro" id="IPR002659">
    <property type="entry name" value="Glyco_trans_31"/>
</dbReference>
<dbReference type="PANTHER" id="PTHR11214">
    <property type="entry name" value="BETA-1,3-N-ACETYLGLUCOSAMINYLTRANSFERASE"/>
    <property type="match status" value="1"/>
</dbReference>
<evidence type="ECO:0000256" key="7">
    <source>
        <dbReference type="ARBA" id="ARBA00022989"/>
    </source>
</evidence>
<evidence type="ECO:0000256" key="2">
    <source>
        <dbReference type="ARBA" id="ARBA00008661"/>
    </source>
</evidence>
<gene>
    <name evidence="12" type="ORF">Esi_0002_0272</name>
</gene>
<evidence type="ECO:0000256" key="11">
    <source>
        <dbReference type="SAM" id="MobiDB-lite"/>
    </source>
</evidence>
<comment type="similarity">
    <text evidence="2 10">Belongs to the glycosyltransferase 31 family.</text>
</comment>
<keyword evidence="6 10" id="KW-0735">Signal-anchor</keyword>
<dbReference type="GO" id="GO:0016758">
    <property type="term" value="F:hexosyltransferase activity"/>
    <property type="evidence" value="ECO:0007669"/>
    <property type="project" value="InterPro"/>
</dbReference>
<keyword evidence="7 10" id="KW-1133">Transmembrane helix</keyword>
<evidence type="ECO:0000256" key="9">
    <source>
        <dbReference type="ARBA" id="ARBA00023136"/>
    </source>
</evidence>
<feature type="transmembrane region" description="Helical" evidence="10">
    <location>
        <begin position="110"/>
        <end position="133"/>
    </location>
</feature>
<dbReference type="GO" id="GO:0000139">
    <property type="term" value="C:Golgi membrane"/>
    <property type="evidence" value="ECO:0007669"/>
    <property type="project" value="UniProtKB-SubCell"/>
</dbReference>
<dbReference type="STRING" id="2880.D7FQB9"/>
<protein>
    <recommendedName>
        <fullName evidence="10">Hexosyltransferase</fullName>
        <ecNumber evidence="10">2.4.1.-</ecNumber>
    </recommendedName>
</protein>
<evidence type="ECO:0000256" key="3">
    <source>
        <dbReference type="ARBA" id="ARBA00022676"/>
    </source>
</evidence>
<keyword evidence="8 10" id="KW-0333">Golgi apparatus</keyword>
<dbReference type="Proteomes" id="UP000002630">
    <property type="component" value="Linkage Group LG02"/>
</dbReference>
<evidence type="ECO:0000256" key="4">
    <source>
        <dbReference type="ARBA" id="ARBA00022679"/>
    </source>
</evidence>
<keyword evidence="3 10" id="KW-0328">Glycosyltransferase</keyword>
<proteinExistence type="inferred from homology"/>
<keyword evidence="9 10" id="KW-0472">Membrane</keyword>
<dbReference type="Gene3D" id="3.90.550.50">
    <property type="match status" value="1"/>
</dbReference>
<evidence type="ECO:0000256" key="5">
    <source>
        <dbReference type="ARBA" id="ARBA00022692"/>
    </source>
</evidence>
<evidence type="ECO:0000256" key="1">
    <source>
        <dbReference type="ARBA" id="ARBA00004323"/>
    </source>
</evidence>
<dbReference type="EMBL" id="FN649727">
    <property type="protein sequence ID" value="CBJ48451.1"/>
    <property type="molecule type" value="Genomic_DNA"/>
</dbReference>
<accession>D7FQB9</accession>
<feature type="region of interest" description="Disordered" evidence="11">
    <location>
        <begin position="63"/>
        <end position="108"/>
    </location>
</feature>
<dbReference type="OrthoDB" id="1158011at2759"/>
<dbReference type="eggNOG" id="ENOG502SXDD">
    <property type="taxonomic scope" value="Eukaryota"/>
</dbReference>
<dbReference type="PANTHER" id="PTHR11214:SF3">
    <property type="entry name" value="BETA-1,3-GALACTOSYLTRANSFERASE 6"/>
    <property type="match status" value="1"/>
</dbReference>
<evidence type="ECO:0000256" key="8">
    <source>
        <dbReference type="ARBA" id="ARBA00023034"/>
    </source>
</evidence>
<sequence>MFVAEAKTRINPLRDELELPPQALFLTLSAHISGASGVLPIISIAIMNTHFITIVEEAHITDPGGPASQHRLGLQQPTRLDCTHLRKSTMGEGSSPRGGRRREPRRPSSVWSQAGFVMSAGGLLGVVMSVVYYRALGPPQLWLDSTAGRRGGGGWWYRDVDSGRSTDRRLVRSQGSLGGDTRAYFDYLLVVFSGDDTDALAKRDYMRKMYGTYGGQILITDERGQAFIYTFKVLYVVGHPGAADMGDLMDDVLFVKVEKGYRNIAAKTKKMLEAVKHVRFKYLLKADDDTFVCLRRTASQMHLVPAHIKPKVYGGIPTACHLPNNPDDEVGKVIVDMDEKWYDGKYLNHTMNGLDCYPVYMQGAFYILSYPLVEFLNQGSSKLLTFDNEDVTIGLWLHGVDRAIFPLNDLRDARMWECSCKRPNFNPGGDANVFFHGCKGMDDLRGCKASMPMC</sequence>
<dbReference type="EMBL" id="FN648375">
    <property type="protein sequence ID" value="CBJ48451.1"/>
    <property type="molecule type" value="Genomic_DNA"/>
</dbReference>
<dbReference type="AlphaFoldDB" id="D7FQB9"/>
<reference evidence="12 13" key="1">
    <citation type="journal article" date="2010" name="Nature">
        <title>The Ectocarpus genome and the independent evolution of multicellularity in brown algae.</title>
        <authorList>
            <person name="Cock J.M."/>
            <person name="Sterck L."/>
            <person name="Rouze P."/>
            <person name="Scornet D."/>
            <person name="Allen A.E."/>
            <person name="Amoutzias G."/>
            <person name="Anthouard V."/>
            <person name="Artiguenave F."/>
            <person name="Aury J.M."/>
            <person name="Badger J.H."/>
            <person name="Beszteri B."/>
            <person name="Billiau K."/>
            <person name="Bonnet E."/>
            <person name="Bothwell J.H."/>
            <person name="Bowler C."/>
            <person name="Boyen C."/>
            <person name="Brownlee C."/>
            <person name="Carrano C.J."/>
            <person name="Charrier B."/>
            <person name="Cho G.Y."/>
            <person name="Coelho S.M."/>
            <person name="Collen J."/>
            <person name="Corre E."/>
            <person name="Da Silva C."/>
            <person name="Delage L."/>
            <person name="Delaroque N."/>
            <person name="Dittami S.M."/>
            <person name="Doulbeau S."/>
            <person name="Elias M."/>
            <person name="Farnham G."/>
            <person name="Gachon C.M."/>
            <person name="Gschloessl B."/>
            <person name="Heesch S."/>
            <person name="Jabbari K."/>
            <person name="Jubin C."/>
            <person name="Kawai H."/>
            <person name="Kimura K."/>
            <person name="Kloareg B."/>
            <person name="Kupper F.C."/>
            <person name="Lang D."/>
            <person name="Le Bail A."/>
            <person name="Leblanc C."/>
            <person name="Lerouge P."/>
            <person name="Lohr M."/>
            <person name="Lopez P.J."/>
            <person name="Martens C."/>
            <person name="Maumus F."/>
            <person name="Michel G."/>
            <person name="Miranda-Saavedra D."/>
            <person name="Morales J."/>
            <person name="Moreau H."/>
            <person name="Motomura T."/>
            <person name="Nagasato C."/>
            <person name="Napoli C.A."/>
            <person name="Nelson D.R."/>
            <person name="Nyvall-Collen P."/>
            <person name="Peters A.F."/>
            <person name="Pommier C."/>
            <person name="Potin P."/>
            <person name="Poulain J."/>
            <person name="Quesneville H."/>
            <person name="Read B."/>
            <person name="Rensing S.A."/>
            <person name="Ritter A."/>
            <person name="Rousvoal S."/>
            <person name="Samanta M."/>
            <person name="Samson G."/>
            <person name="Schroeder D.C."/>
            <person name="Segurens B."/>
            <person name="Strittmatter M."/>
            <person name="Tonon T."/>
            <person name="Tregear J.W."/>
            <person name="Valentin K."/>
            <person name="von Dassow P."/>
            <person name="Yamagishi T."/>
            <person name="Van de Peer Y."/>
            <person name="Wincker P."/>
        </authorList>
    </citation>
    <scope>NUCLEOTIDE SEQUENCE [LARGE SCALE GENOMIC DNA]</scope>
    <source>
        <strain evidence="13">Ec32 / CCAP1310/4</strain>
    </source>
</reference>